<dbReference type="InterPro" id="IPR013221">
    <property type="entry name" value="Mur_ligase_cen"/>
</dbReference>
<dbReference type="Gene3D" id="3.40.1190.10">
    <property type="entry name" value="Mur-like, catalytic domain"/>
    <property type="match status" value="1"/>
</dbReference>
<dbReference type="GO" id="GO:0005524">
    <property type="term" value="F:ATP binding"/>
    <property type="evidence" value="ECO:0007669"/>
    <property type="project" value="UniProtKB-KW"/>
</dbReference>
<dbReference type="InterPro" id="IPR036615">
    <property type="entry name" value="Mur_ligase_C_dom_sf"/>
</dbReference>
<evidence type="ECO:0000256" key="2">
    <source>
        <dbReference type="ARBA" id="ARBA00022741"/>
    </source>
</evidence>
<dbReference type="SUPFAM" id="SSF53623">
    <property type="entry name" value="MurD-like peptide ligases, catalytic domain"/>
    <property type="match status" value="1"/>
</dbReference>
<comment type="caution">
    <text evidence="7">The sequence shown here is derived from an EMBL/GenBank/DDBJ whole genome shotgun (WGS) entry which is preliminary data.</text>
</comment>
<keyword evidence="3" id="KW-0067">ATP-binding</keyword>
<keyword evidence="1" id="KW-0436">Ligase</keyword>
<dbReference type="PANTHER" id="PTHR43024:SF1">
    <property type="entry name" value="UDP-N-ACETYLMURAMOYL-TRIPEPTIDE--D-ALANYL-D-ALANINE LIGASE"/>
    <property type="match status" value="1"/>
</dbReference>
<feature type="transmembrane region" description="Helical" evidence="4">
    <location>
        <begin position="6"/>
        <end position="24"/>
    </location>
</feature>
<evidence type="ECO:0000256" key="4">
    <source>
        <dbReference type="SAM" id="Phobius"/>
    </source>
</evidence>
<evidence type="ECO:0000256" key="1">
    <source>
        <dbReference type="ARBA" id="ARBA00022598"/>
    </source>
</evidence>
<evidence type="ECO:0000259" key="6">
    <source>
        <dbReference type="Pfam" id="PF08245"/>
    </source>
</evidence>
<dbReference type="EMBL" id="MHMG01000023">
    <property type="protein sequence ID" value="OGZ23199.1"/>
    <property type="molecule type" value="Genomic_DNA"/>
</dbReference>
<dbReference type="Pfam" id="PF08245">
    <property type="entry name" value="Mur_ligase_M"/>
    <property type="match status" value="1"/>
</dbReference>
<keyword evidence="4" id="KW-0472">Membrane</keyword>
<evidence type="ECO:0000259" key="5">
    <source>
        <dbReference type="Pfam" id="PF02875"/>
    </source>
</evidence>
<keyword evidence="4" id="KW-0812">Transmembrane</keyword>
<feature type="domain" description="Mur ligase C-terminal" evidence="5">
    <location>
        <begin position="303"/>
        <end position="415"/>
    </location>
</feature>
<feature type="transmembrane region" description="Helical" evidence="4">
    <location>
        <begin position="63"/>
        <end position="79"/>
    </location>
</feature>
<dbReference type="GO" id="GO:0016881">
    <property type="term" value="F:acid-amino acid ligase activity"/>
    <property type="evidence" value="ECO:0007669"/>
    <property type="project" value="InterPro"/>
</dbReference>
<proteinExistence type="predicted"/>
<dbReference type="Proteomes" id="UP000176406">
    <property type="component" value="Unassembled WGS sequence"/>
</dbReference>
<protein>
    <recommendedName>
        <fullName evidence="9">Mur ligase central domain-containing protein</fullName>
    </recommendedName>
</protein>
<keyword evidence="4" id="KW-1133">Transmembrane helix</keyword>
<sequence length="429" mass="48627">MKEIIEVSLFLIFVKLFLFWLWLWQLKEYHIGRFLAHFKEGQAVKKIISGFWRLKYPKFTKKIIVISLAGLILAILMFWKGFYLPAFILIILVPLAFQAPTVIWRKSFLKKARLKREGFKNLLVIGITGSYGKTSTKEFLYDILSQKFRVLATKEHQNSEVGIARCILNELKPEHEIFIVEMGAYSKGGIKLLCDMVKPKIGVLTGINEQHMATFGSQENIIKAKYELIESLPEDGMAFFTAKNKYCVELYDKTLRRGSGQAFLYGQDAAFFGQENILGAQAVARELGIIAENSSPPKLLSIKEGANGLNIIDSTYSANPTGVIAHLDYLTLRFPQGKKVLVMPCLIELGSASRDVHRRIGQKISEVCDLAIITTKDRFKEIKETAGDKAVFMENPKEIFEKIKSICKEGDNVLLESRIPKLLIELLHV</sequence>
<dbReference type="PANTHER" id="PTHR43024">
    <property type="entry name" value="UDP-N-ACETYLMURAMOYL-TRIPEPTIDE--D-ALANYL-D-ALANINE LIGASE"/>
    <property type="match status" value="1"/>
</dbReference>
<dbReference type="InterPro" id="IPR004101">
    <property type="entry name" value="Mur_ligase_C"/>
</dbReference>
<evidence type="ECO:0000256" key="3">
    <source>
        <dbReference type="ARBA" id="ARBA00022840"/>
    </source>
</evidence>
<dbReference type="Pfam" id="PF02875">
    <property type="entry name" value="Mur_ligase_C"/>
    <property type="match status" value="1"/>
</dbReference>
<gene>
    <name evidence="7" type="ORF">A3A08_00900</name>
</gene>
<feature type="transmembrane region" description="Helical" evidence="4">
    <location>
        <begin position="85"/>
        <end position="104"/>
    </location>
</feature>
<dbReference type="SUPFAM" id="SSF53244">
    <property type="entry name" value="MurD-like peptide ligases, peptide-binding domain"/>
    <property type="match status" value="1"/>
</dbReference>
<organism evidence="7 8">
    <name type="scientific">Candidatus Nealsonbacteria bacterium RIFCSPLOWO2_01_FULL_41_9</name>
    <dbReference type="NCBI Taxonomy" id="1801671"/>
    <lineage>
        <taxon>Bacteria</taxon>
        <taxon>Candidatus Nealsoniibacteriota</taxon>
    </lineage>
</organism>
<evidence type="ECO:0008006" key="9">
    <source>
        <dbReference type="Google" id="ProtNLM"/>
    </source>
</evidence>
<dbReference type="AlphaFoldDB" id="A0A1G2EBV7"/>
<reference evidence="7 8" key="1">
    <citation type="journal article" date="2016" name="Nat. Commun.">
        <title>Thousands of microbial genomes shed light on interconnected biogeochemical processes in an aquifer system.</title>
        <authorList>
            <person name="Anantharaman K."/>
            <person name="Brown C.T."/>
            <person name="Hug L.A."/>
            <person name="Sharon I."/>
            <person name="Castelle C.J."/>
            <person name="Probst A.J."/>
            <person name="Thomas B.C."/>
            <person name="Singh A."/>
            <person name="Wilkins M.J."/>
            <person name="Karaoz U."/>
            <person name="Brodie E.L."/>
            <person name="Williams K.H."/>
            <person name="Hubbard S.S."/>
            <person name="Banfield J.F."/>
        </authorList>
    </citation>
    <scope>NUCLEOTIDE SEQUENCE [LARGE SCALE GENOMIC DNA]</scope>
</reference>
<name>A0A1G2EBV7_9BACT</name>
<accession>A0A1G2EBV7</accession>
<feature type="domain" description="Mur ligase central" evidence="6">
    <location>
        <begin position="127"/>
        <end position="270"/>
    </location>
</feature>
<dbReference type="InterPro" id="IPR051046">
    <property type="entry name" value="MurCDEF_CellWall_CoF430Synth"/>
</dbReference>
<dbReference type="Gene3D" id="3.90.190.20">
    <property type="entry name" value="Mur ligase, C-terminal domain"/>
    <property type="match status" value="1"/>
</dbReference>
<evidence type="ECO:0000313" key="8">
    <source>
        <dbReference type="Proteomes" id="UP000176406"/>
    </source>
</evidence>
<evidence type="ECO:0000313" key="7">
    <source>
        <dbReference type="EMBL" id="OGZ23199.1"/>
    </source>
</evidence>
<dbReference type="InterPro" id="IPR036565">
    <property type="entry name" value="Mur-like_cat_sf"/>
</dbReference>
<keyword evidence="2" id="KW-0547">Nucleotide-binding</keyword>